<feature type="signal peptide" evidence="1">
    <location>
        <begin position="1"/>
        <end position="23"/>
    </location>
</feature>
<gene>
    <name evidence="2" type="ORF">PYX00_010781</name>
</gene>
<comment type="caution">
    <text evidence="2">The sequence shown here is derived from an EMBL/GenBank/DDBJ whole genome shotgun (WGS) entry which is preliminary data.</text>
</comment>
<dbReference type="EMBL" id="JARGDH010000005">
    <property type="protein sequence ID" value="KAL0269038.1"/>
    <property type="molecule type" value="Genomic_DNA"/>
</dbReference>
<name>A0AAW2HHB1_9NEOP</name>
<protein>
    <submittedName>
        <fullName evidence="2">Uncharacterized protein</fullName>
    </submittedName>
</protein>
<keyword evidence="1" id="KW-0732">Signal</keyword>
<reference evidence="2" key="1">
    <citation type="journal article" date="2024" name="Gigascience">
        <title>Chromosome-level genome of the poultry shaft louse Menopon gallinae provides insight into the host-switching and adaptive evolution of parasitic lice.</title>
        <authorList>
            <person name="Xu Y."/>
            <person name="Ma L."/>
            <person name="Liu S."/>
            <person name="Liang Y."/>
            <person name="Liu Q."/>
            <person name="He Z."/>
            <person name="Tian L."/>
            <person name="Duan Y."/>
            <person name="Cai W."/>
            <person name="Li H."/>
            <person name="Song F."/>
        </authorList>
    </citation>
    <scope>NUCLEOTIDE SEQUENCE</scope>
    <source>
        <strain evidence="2">Cailab_2023a</strain>
    </source>
</reference>
<sequence>MSSAVKVVIPAFCFLLLLAGTHPQLYGPNRAQTISNIFQIPIQTLSAVSNVAQNTRPIGEIVQQRRRPVQVYRPQTRPVYTPQISRAARVAGLYPTSDGSFFRI</sequence>
<evidence type="ECO:0000313" key="2">
    <source>
        <dbReference type="EMBL" id="KAL0269038.1"/>
    </source>
</evidence>
<feature type="chain" id="PRO_5043632320" evidence="1">
    <location>
        <begin position="24"/>
        <end position="104"/>
    </location>
</feature>
<evidence type="ECO:0000256" key="1">
    <source>
        <dbReference type="SAM" id="SignalP"/>
    </source>
</evidence>
<dbReference type="AlphaFoldDB" id="A0AAW2HHB1"/>
<organism evidence="2">
    <name type="scientific">Menopon gallinae</name>
    <name type="common">poultry shaft louse</name>
    <dbReference type="NCBI Taxonomy" id="328185"/>
    <lineage>
        <taxon>Eukaryota</taxon>
        <taxon>Metazoa</taxon>
        <taxon>Ecdysozoa</taxon>
        <taxon>Arthropoda</taxon>
        <taxon>Hexapoda</taxon>
        <taxon>Insecta</taxon>
        <taxon>Pterygota</taxon>
        <taxon>Neoptera</taxon>
        <taxon>Paraneoptera</taxon>
        <taxon>Psocodea</taxon>
        <taxon>Troctomorpha</taxon>
        <taxon>Phthiraptera</taxon>
        <taxon>Amblycera</taxon>
        <taxon>Menoponidae</taxon>
        <taxon>Menopon</taxon>
    </lineage>
</organism>
<proteinExistence type="predicted"/>
<accession>A0AAW2HHB1</accession>